<dbReference type="Proteomes" id="UP000523139">
    <property type="component" value="Unassembled WGS sequence"/>
</dbReference>
<name>A0A7X8THQ8_9MICC</name>
<dbReference type="NCBIfam" id="TIGR03089">
    <property type="entry name" value="TIGR03089 family protein"/>
    <property type="match status" value="1"/>
</dbReference>
<dbReference type="EMBL" id="JABAHY010000001">
    <property type="protein sequence ID" value="NLS08945.1"/>
    <property type="molecule type" value="Genomic_DNA"/>
</dbReference>
<dbReference type="RefSeq" id="WP_168886410.1">
    <property type="nucleotide sequence ID" value="NZ_JABAHY010000001.1"/>
</dbReference>
<proteinExistence type="predicted"/>
<sequence length="232" mass="24385">MSPLTLGSSSGKVPTDFTELLDHLGSRPQPAVVHYAAADTRVELSGQVLANWVTKLIGLFNEEYDLTEGDEVLIDAPPHWKAAAASLAAGAMGAEVALGSEGWPEAAVVVTDQPLSWVDSDTLGDAELAALSLGMLDSSFEEATGEEIPAWVLDVSAEVRQHPDQLLMPLPEVPLPAAANTGGEQGPLLLTEWSPESNDRMLGTWAQGGVVVLTDGQPDAELAELIRSNEGV</sequence>
<evidence type="ECO:0008006" key="3">
    <source>
        <dbReference type="Google" id="ProtNLM"/>
    </source>
</evidence>
<dbReference type="AlphaFoldDB" id="A0A7X8THQ8"/>
<reference evidence="1 2" key="1">
    <citation type="submission" date="2020-04" db="EMBL/GenBank/DDBJ databases">
        <title>Nesterenkonia sp. nov., isolated from marine sediment.</title>
        <authorList>
            <person name="Zhang G."/>
        </authorList>
    </citation>
    <scope>NUCLEOTIDE SEQUENCE [LARGE SCALE GENOMIC DNA]</scope>
    <source>
        <strain evidence="1 2">MY13</strain>
    </source>
</reference>
<keyword evidence="2" id="KW-1185">Reference proteome</keyword>
<evidence type="ECO:0000313" key="2">
    <source>
        <dbReference type="Proteomes" id="UP000523139"/>
    </source>
</evidence>
<evidence type="ECO:0000313" key="1">
    <source>
        <dbReference type="EMBL" id="NLS08945.1"/>
    </source>
</evidence>
<organism evidence="1 2">
    <name type="scientific">Nesterenkonia sedimenti</name>
    <dbReference type="NCBI Taxonomy" id="1463632"/>
    <lineage>
        <taxon>Bacteria</taxon>
        <taxon>Bacillati</taxon>
        <taxon>Actinomycetota</taxon>
        <taxon>Actinomycetes</taxon>
        <taxon>Micrococcales</taxon>
        <taxon>Micrococcaceae</taxon>
        <taxon>Nesterenkonia</taxon>
    </lineage>
</organism>
<accession>A0A7X8THQ8</accession>
<protein>
    <recommendedName>
        <fullName evidence="3">TIGR03089 family protein</fullName>
    </recommendedName>
</protein>
<dbReference type="InterPro" id="IPR017523">
    <property type="entry name" value="Rv3268"/>
</dbReference>
<comment type="caution">
    <text evidence="1">The sequence shown here is derived from an EMBL/GenBank/DDBJ whole genome shotgun (WGS) entry which is preliminary data.</text>
</comment>
<gene>
    <name evidence="1" type="ORF">HGQ17_02790</name>
</gene>